<dbReference type="Gene3D" id="3.30.9.10">
    <property type="entry name" value="D-Amino Acid Oxidase, subunit A, domain 2"/>
    <property type="match status" value="1"/>
</dbReference>
<name>A0A110B116_9SPHI</name>
<dbReference type="OrthoDB" id="9794226at2"/>
<protein>
    <submittedName>
        <fullName evidence="1">D-amino acid dehydrogenase small subunit</fullName>
        <ecNumber evidence="1">1.4.99.6</ecNumber>
    </submittedName>
</protein>
<proteinExistence type="predicted"/>
<dbReference type="GO" id="GO:0005737">
    <property type="term" value="C:cytoplasm"/>
    <property type="evidence" value="ECO:0007669"/>
    <property type="project" value="TreeGrafter"/>
</dbReference>
<dbReference type="SUPFAM" id="SSF54373">
    <property type="entry name" value="FAD-linked reductases, C-terminal domain"/>
    <property type="match status" value="1"/>
</dbReference>
<dbReference type="SUPFAM" id="SSF51905">
    <property type="entry name" value="FAD/NAD(P)-binding domain"/>
    <property type="match status" value="1"/>
</dbReference>
<dbReference type="InterPro" id="IPR006076">
    <property type="entry name" value="FAD-dep_OxRdtase"/>
</dbReference>
<reference evidence="1 2" key="1">
    <citation type="submission" date="2015-12" db="EMBL/GenBank/DDBJ databases">
        <title>Genome sequence of Mucilaginibacter gotjawali.</title>
        <authorList>
            <person name="Lee J.S."/>
            <person name="Lee K.C."/>
            <person name="Kim K.K."/>
            <person name="Lee B.W."/>
        </authorList>
    </citation>
    <scope>NUCLEOTIDE SEQUENCE [LARGE SCALE GENOMIC DNA]</scope>
    <source>
        <strain evidence="1 2">SA3-7</strain>
    </source>
</reference>
<evidence type="ECO:0000313" key="2">
    <source>
        <dbReference type="Proteomes" id="UP000218263"/>
    </source>
</evidence>
<dbReference type="EMBL" id="AP017313">
    <property type="protein sequence ID" value="BAU52576.1"/>
    <property type="molecule type" value="Genomic_DNA"/>
</dbReference>
<organism evidence="1 2">
    <name type="scientific">Mucilaginibacter gotjawali</name>
    <dbReference type="NCBI Taxonomy" id="1550579"/>
    <lineage>
        <taxon>Bacteria</taxon>
        <taxon>Pseudomonadati</taxon>
        <taxon>Bacteroidota</taxon>
        <taxon>Sphingobacteriia</taxon>
        <taxon>Sphingobacteriales</taxon>
        <taxon>Sphingobacteriaceae</taxon>
        <taxon>Mucilaginibacter</taxon>
    </lineage>
</organism>
<dbReference type="Proteomes" id="UP000218263">
    <property type="component" value="Chromosome"/>
</dbReference>
<dbReference type="KEGG" id="mgot:MgSA37_00738"/>
<dbReference type="PANTHER" id="PTHR13847">
    <property type="entry name" value="SARCOSINE DEHYDROGENASE-RELATED"/>
    <property type="match status" value="1"/>
</dbReference>
<dbReference type="AlphaFoldDB" id="A0A110B116"/>
<dbReference type="EC" id="1.4.99.6" evidence="1"/>
<dbReference type="Gene3D" id="3.50.50.60">
    <property type="entry name" value="FAD/NAD(P)-binding domain"/>
    <property type="match status" value="2"/>
</dbReference>
<dbReference type="Pfam" id="PF01266">
    <property type="entry name" value="DAO"/>
    <property type="match status" value="1"/>
</dbReference>
<keyword evidence="2" id="KW-1185">Reference proteome</keyword>
<dbReference type="RefSeq" id="WP_096349887.1">
    <property type="nucleotide sequence ID" value="NZ_AP017313.1"/>
</dbReference>
<dbReference type="InterPro" id="IPR036188">
    <property type="entry name" value="FAD/NAD-bd_sf"/>
</dbReference>
<dbReference type="PANTHER" id="PTHR13847:SF289">
    <property type="entry name" value="GLYCINE OXIDASE"/>
    <property type="match status" value="1"/>
</dbReference>
<sequence length="415" mass="45547">MSKAIIIGGGVIGLFSAYYLHKSGWEVEILDQGDLADNCSYGNAGMITPSHFVPLASPGMVEQGIRWMFDSKSPFYVKPSLSGELIGWGLKFLKSATKKHVERSAGGLRDIAMYSRGLYHEFEKDSGVEFGLEDKGILMLFKSPKVEEEELHMVEKATNLGLDAQYLSAAECRKLQPDVELDILGAVHYHCDSHLYPNQLMKGLIKYLETAGIKIHRRTEVTRIMHDNDKITAVNTHNKEFKGDAYLIAGGSWSPAIAKMVGLNVPLMPGKGYSFMVNNPVKKMSIPSILCEARVAVTPMNGGIRFGGTMEVGKINQQVNMNRVKGIVESVPKYFPEFKLPVPDQKEVWFGFRPVSPDGLPYIGLSSKYKNLGIATGHAMIGLALGPATGKLIADTFNSDKPAVDLGIFAPGRYD</sequence>
<gene>
    <name evidence="1" type="primary">dadA</name>
    <name evidence="1" type="ORF">MgSA37_00738</name>
</gene>
<dbReference type="GO" id="GO:0016491">
    <property type="term" value="F:oxidoreductase activity"/>
    <property type="evidence" value="ECO:0007669"/>
    <property type="project" value="UniProtKB-KW"/>
</dbReference>
<keyword evidence="1" id="KW-0560">Oxidoreductase</keyword>
<evidence type="ECO:0000313" key="1">
    <source>
        <dbReference type="EMBL" id="BAU52576.1"/>
    </source>
</evidence>
<accession>A0A110B116</accession>